<keyword evidence="1" id="KW-0472">Membrane</keyword>
<name>A0A0A0JJU8_9MICO</name>
<gene>
    <name evidence="2" type="ORF">N803_05880</name>
</gene>
<evidence type="ECO:0000256" key="1">
    <source>
        <dbReference type="SAM" id="Phobius"/>
    </source>
</evidence>
<accession>A0A0A0JJU8</accession>
<dbReference type="InterPro" id="IPR045466">
    <property type="entry name" value="DUF6498"/>
</dbReference>
<dbReference type="EMBL" id="AVPK01000012">
    <property type="protein sequence ID" value="KGN36332.1"/>
    <property type="molecule type" value="Genomic_DNA"/>
</dbReference>
<keyword evidence="1" id="KW-1133">Transmembrane helix</keyword>
<dbReference type="Proteomes" id="UP000030011">
    <property type="component" value="Unassembled WGS sequence"/>
</dbReference>
<protein>
    <submittedName>
        <fullName evidence="2">Uncharacterized protein</fullName>
    </submittedName>
</protein>
<proteinExistence type="predicted"/>
<feature type="transmembrane region" description="Helical" evidence="1">
    <location>
        <begin position="20"/>
        <end position="42"/>
    </location>
</feature>
<dbReference type="RefSeq" id="WP_035907023.1">
    <property type="nucleotide sequence ID" value="NZ_AVPK01000012.1"/>
</dbReference>
<keyword evidence="3" id="KW-1185">Reference proteome</keyword>
<feature type="transmembrane region" description="Helical" evidence="1">
    <location>
        <begin position="158"/>
        <end position="177"/>
    </location>
</feature>
<reference evidence="2 3" key="1">
    <citation type="submission" date="2013-08" db="EMBL/GenBank/DDBJ databases">
        <title>The genome sequence of Knoellia subterranea.</title>
        <authorList>
            <person name="Zhu W."/>
            <person name="Wang G."/>
        </authorList>
    </citation>
    <scope>NUCLEOTIDE SEQUENCE [LARGE SCALE GENOMIC DNA]</scope>
    <source>
        <strain evidence="2 3">KCTC 19937</strain>
    </source>
</reference>
<evidence type="ECO:0000313" key="3">
    <source>
        <dbReference type="Proteomes" id="UP000030011"/>
    </source>
</evidence>
<dbReference type="AlphaFoldDB" id="A0A0A0JJU8"/>
<feature type="transmembrane region" description="Helical" evidence="1">
    <location>
        <begin position="116"/>
        <end position="137"/>
    </location>
</feature>
<dbReference type="Pfam" id="PF20108">
    <property type="entry name" value="DUF6498"/>
    <property type="match status" value="1"/>
</dbReference>
<sequence length="216" mass="22802">MNPILRVLGLGLLESIASRLSPLAATVVQFTLIIGGSLLPIIPLLTGAIHLADLLAYTVLGMALSIAGTLIRLRTMKKRSKATTFLMLHYSIMIGILCLVCGVWAVILLVHAGPSGGWIGLLPMAIALVLAHGWSLADGWFTRGGRYVVTEGQVVLPGYLRFAPLLFATVLGASAYLGDGSEWQLVAIAVGLVLAQTVIDLGMALWAVKLHSRVAA</sequence>
<dbReference type="OrthoDB" id="5186541at2"/>
<comment type="caution">
    <text evidence="2">The sequence shown here is derived from an EMBL/GenBank/DDBJ whole genome shotgun (WGS) entry which is preliminary data.</text>
</comment>
<feature type="transmembrane region" description="Helical" evidence="1">
    <location>
        <begin position="54"/>
        <end position="73"/>
    </location>
</feature>
<feature type="transmembrane region" description="Helical" evidence="1">
    <location>
        <begin position="85"/>
        <end position="110"/>
    </location>
</feature>
<keyword evidence="1" id="KW-0812">Transmembrane</keyword>
<organism evidence="2 3">
    <name type="scientific">Knoellia subterranea KCTC 19937</name>
    <dbReference type="NCBI Taxonomy" id="1385521"/>
    <lineage>
        <taxon>Bacteria</taxon>
        <taxon>Bacillati</taxon>
        <taxon>Actinomycetota</taxon>
        <taxon>Actinomycetes</taxon>
        <taxon>Micrococcales</taxon>
        <taxon>Intrasporangiaceae</taxon>
        <taxon>Knoellia</taxon>
    </lineage>
</organism>
<feature type="transmembrane region" description="Helical" evidence="1">
    <location>
        <begin position="183"/>
        <end position="208"/>
    </location>
</feature>
<evidence type="ECO:0000313" key="2">
    <source>
        <dbReference type="EMBL" id="KGN36332.1"/>
    </source>
</evidence>